<dbReference type="VEuPathDB" id="FungiDB:SDRG_02352"/>
<organism evidence="2 3">
    <name type="scientific">Saprolegnia diclina (strain VS20)</name>
    <dbReference type="NCBI Taxonomy" id="1156394"/>
    <lineage>
        <taxon>Eukaryota</taxon>
        <taxon>Sar</taxon>
        <taxon>Stramenopiles</taxon>
        <taxon>Oomycota</taxon>
        <taxon>Saprolegniomycetes</taxon>
        <taxon>Saprolegniales</taxon>
        <taxon>Saprolegniaceae</taxon>
        <taxon>Saprolegnia</taxon>
    </lineage>
</organism>
<feature type="transmembrane region" description="Helical" evidence="1">
    <location>
        <begin position="294"/>
        <end position="318"/>
    </location>
</feature>
<dbReference type="Proteomes" id="UP000030762">
    <property type="component" value="Unassembled WGS sequence"/>
</dbReference>
<dbReference type="AlphaFoldDB" id="T0S5W2"/>
<name>T0S5W2_SAPDV</name>
<protein>
    <submittedName>
        <fullName evidence="2">Uncharacterized protein</fullName>
    </submittedName>
</protein>
<sequence>MRVMRRRVAPAAADVSAPIHLNRRALAMSVVFCVNLLLMPFKAYLSEDSPFHQTSATPPAALQPTLTSPNFETFAPPFLALLQDRYAHMDATTARADYFYDDAYRVDVYRHVVDLNHSPKALVLAFPTSLFYTSYDATMIQAHANGTLEDVEFASYVTFLDLVGFTLAAWVRRGNTMSGSSGKANEYTIYLTMRIIDVPYFLICAKFGMRCLLCLATARYFYQNYYRAVRRLLHAYRRTPRPAGVSHLELLIGEPTDFVLTNGWITLGYTMDCVQSLQYVGRAMSRASNMNIELTAGLIALVYLSRLVWFSYLALIGLSRVLHRRQLAHLYVPVDSLTIAALTAINVAVFLALTATSYNFLSVFATLMQSVVDAQNAQYQVDSTLGLIFFASFTSLPPLGLGFVLAYWSRWRLPQRAPLLSLRARVLLWLCGIRGMSHAAKTSIVPYLATFLASHPSTRANCTLSHEDEDCYLVAYSKEHTVLWVRRLVWTKTLALQRATSWVTAATRDATSPVAHLSADVQHDACVTMGTDDAYEWIY</sequence>
<feature type="transmembrane region" description="Helical" evidence="1">
    <location>
        <begin position="339"/>
        <end position="365"/>
    </location>
</feature>
<gene>
    <name evidence="2" type="ORF">SDRG_02352</name>
</gene>
<dbReference type="OMA" id="DAYEWIY"/>
<evidence type="ECO:0000313" key="2">
    <source>
        <dbReference type="EMBL" id="EQC40458.1"/>
    </source>
</evidence>
<keyword evidence="3" id="KW-1185">Reference proteome</keyword>
<keyword evidence="1" id="KW-0812">Transmembrane</keyword>
<dbReference type="RefSeq" id="XP_008606157.1">
    <property type="nucleotide sequence ID" value="XM_008607935.1"/>
</dbReference>
<dbReference type="InParanoid" id="T0S5W2"/>
<accession>T0S5W2</accession>
<keyword evidence="1" id="KW-1133">Transmembrane helix</keyword>
<dbReference type="OrthoDB" id="10319602at2759"/>
<evidence type="ECO:0000313" key="3">
    <source>
        <dbReference type="Proteomes" id="UP000030762"/>
    </source>
</evidence>
<dbReference type="GeneID" id="19943079"/>
<dbReference type="EMBL" id="JH767136">
    <property type="protein sequence ID" value="EQC40458.1"/>
    <property type="molecule type" value="Genomic_DNA"/>
</dbReference>
<feature type="transmembrane region" description="Helical" evidence="1">
    <location>
        <begin position="385"/>
        <end position="408"/>
    </location>
</feature>
<feature type="non-terminal residue" evidence="2">
    <location>
        <position position="1"/>
    </location>
</feature>
<reference evidence="2 3" key="1">
    <citation type="submission" date="2012-04" db="EMBL/GenBank/DDBJ databases">
        <title>The Genome Sequence of Saprolegnia declina VS20.</title>
        <authorList>
            <consortium name="The Broad Institute Genome Sequencing Platform"/>
            <person name="Russ C."/>
            <person name="Nusbaum C."/>
            <person name="Tyler B."/>
            <person name="van West P."/>
            <person name="Dieguez-Uribeondo J."/>
            <person name="de Bruijn I."/>
            <person name="Tripathy S."/>
            <person name="Jiang R."/>
            <person name="Young S.K."/>
            <person name="Zeng Q."/>
            <person name="Gargeya S."/>
            <person name="Fitzgerald M."/>
            <person name="Haas B."/>
            <person name="Abouelleil A."/>
            <person name="Alvarado L."/>
            <person name="Arachchi H.M."/>
            <person name="Berlin A."/>
            <person name="Chapman S.B."/>
            <person name="Goldberg J."/>
            <person name="Griggs A."/>
            <person name="Gujja S."/>
            <person name="Hansen M."/>
            <person name="Howarth C."/>
            <person name="Imamovic A."/>
            <person name="Larimer J."/>
            <person name="McCowen C."/>
            <person name="Montmayeur A."/>
            <person name="Murphy C."/>
            <person name="Neiman D."/>
            <person name="Pearson M."/>
            <person name="Priest M."/>
            <person name="Roberts A."/>
            <person name="Saif S."/>
            <person name="Shea T."/>
            <person name="Sisk P."/>
            <person name="Sykes S."/>
            <person name="Wortman J."/>
            <person name="Nusbaum C."/>
            <person name="Birren B."/>
        </authorList>
    </citation>
    <scope>NUCLEOTIDE SEQUENCE [LARGE SCALE GENOMIC DNA]</scope>
    <source>
        <strain evidence="2 3">VS20</strain>
    </source>
</reference>
<keyword evidence="1" id="KW-0472">Membrane</keyword>
<evidence type="ECO:0000256" key="1">
    <source>
        <dbReference type="SAM" id="Phobius"/>
    </source>
</evidence>
<proteinExistence type="predicted"/>